<keyword evidence="7 10" id="KW-0472">Membrane</keyword>
<feature type="transmembrane region" description="Helical" evidence="10">
    <location>
        <begin position="119"/>
        <end position="138"/>
    </location>
</feature>
<reference evidence="11 12" key="1">
    <citation type="submission" date="2019-05" db="EMBL/GenBank/DDBJ databases">
        <title>Mikania micrantha, genome provides insights into the molecular mechanism of rapid growth.</title>
        <authorList>
            <person name="Liu B."/>
        </authorList>
    </citation>
    <scope>NUCLEOTIDE SEQUENCE [LARGE SCALE GENOMIC DNA]</scope>
    <source>
        <strain evidence="11">NLD-2019</strain>
        <tissue evidence="11">Leaf</tissue>
    </source>
</reference>
<keyword evidence="12" id="KW-1185">Reference proteome</keyword>
<feature type="compositionally biased region" description="Basic and acidic residues" evidence="9">
    <location>
        <begin position="544"/>
        <end position="553"/>
    </location>
</feature>
<evidence type="ECO:0000256" key="8">
    <source>
        <dbReference type="ARBA" id="ARBA00023303"/>
    </source>
</evidence>
<dbReference type="OrthoDB" id="68611at2759"/>
<evidence type="ECO:0000256" key="10">
    <source>
        <dbReference type="SAM" id="Phobius"/>
    </source>
</evidence>
<gene>
    <name evidence="11" type="ORF">E3N88_30642</name>
</gene>
<comment type="subcellular location">
    <subcellularLocation>
        <location evidence="1">Membrane</location>
        <topology evidence="1">Multi-pass membrane protein</topology>
    </subcellularLocation>
</comment>
<keyword evidence="5 10" id="KW-1133">Transmembrane helix</keyword>
<evidence type="ECO:0000256" key="7">
    <source>
        <dbReference type="ARBA" id="ARBA00023136"/>
    </source>
</evidence>
<dbReference type="GO" id="GO:0016020">
    <property type="term" value="C:membrane"/>
    <property type="evidence" value="ECO:0007669"/>
    <property type="project" value="UniProtKB-SubCell"/>
</dbReference>
<evidence type="ECO:0008006" key="13">
    <source>
        <dbReference type="Google" id="ProtNLM"/>
    </source>
</evidence>
<evidence type="ECO:0000256" key="1">
    <source>
        <dbReference type="ARBA" id="ARBA00004141"/>
    </source>
</evidence>
<dbReference type="Proteomes" id="UP000326396">
    <property type="component" value="Linkage Group LG5"/>
</dbReference>
<comment type="similarity">
    <text evidence="2">Belongs to the aromatic acid exporter (TC 2.A.85) family.</text>
</comment>
<comment type="caution">
    <text evidence="11">The sequence shown here is derived from an EMBL/GenBank/DDBJ whole genome shotgun (WGS) entry which is preliminary data.</text>
</comment>
<keyword evidence="4 10" id="KW-0812">Transmembrane</keyword>
<evidence type="ECO:0000256" key="3">
    <source>
        <dbReference type="ARBA" id="ARBA00022448"/>
    </source>
</evidence>
<evidence type="ECO:0000256" key="4">
    <source>
        <dbReference type="ARBA" id="ARBA00022692"/>
    </source>
</evidence>
<sequence>MANKNGVEWSIRLGDGSSMVLDPEPEPKYGVMRLWDHLKGLVIQFVTRMWMFLKKAWDLGVDDPRKLIHGLKLGVALMFVSFFYYMRPLYDGVGGSAIWAVMTVVLVFEYTVGGTLYKCLNRIFATFLAGFLALGIHWIASHSSHKFEPYIMGISIFVLASATTFSKFIPVVKARFEYGCTIFILTYSLVSLSGYRVDHLLNVAHERVSTIIIGTCLCIITSMLIFPIWAGSELHHLIPRNMDKIAKSLDCCVAEYFGHNDEESTKSLQGYKCVLNSKASEETMANFARWEPAHGNFNFRHPWKNYLKIGMSSRRCAYCIETLSSCFDSKNQVPESIKKHLESACMNLSISSSNVIKELATIVSTMTRSSVKINVVVEDMKNAVLELQNDLKSLPDLVIQPHDQKDKNEAILSDVTIMPLLEVIPMVSFASLLIEIASRIEEDMVNTVIELAESAKFKQVDDEVKPKHNQTTNKIASNEEDMIVLQRDLHDKPLMMTTYAEKMIERVYGLGLCFRTGKEATVDGIGGQFQNEDEGLTAADGEEGQCRRGEKSSRQANGEKSSRLVSGEGRRRRRCGGAVDRSRGLKISRAGHGL</sequence>
<name>A0A5N6MMT3_9ASTR</name>
<evidence type="ECO:0000256" key="6">
    <source>
        <dbReference type="ARBA" id="ARBA00023065"/>
    </source>
</evidence>
<keyword evidence="8" id="KW-0407">Ion channel</keyword>
<accession>A0A5N6MMT3</accession>
<proteinExistence type="inferred from homology"/>
<evidence type="ECO:0000256" key="2">
    <source>
        <dbReference type="ARBA" id="ARBA00007079"/>
    </source>
</evidence>
<dbReference type="InterPro" id="IPR020966">
    <property type="entry name" value="ALMT"/>
</dbReference>
<keyword evidence="6" id="KW-0406">Ion transport</keyword>
<feature type="transmembrane region" description="Helical" evidence="10">
    <location>
        <begin position="67"/>
        <end position="86"/>
    </location>
</feature>
<feature type="region of interest" description="Disordered" evidence="9">
    <location>
        <begin position="540"/>
        <end position="594"/>
    </location>
</feature>
<dbReference type="GO" id="GO:0015743">
    <property type="term" value="P:malate transport"/>
    <property type="evidence" value="ECO:0007669"/>
    <property type="project" value="InterPro"/>
</dbReference>
<evidence type="ECO:0000313" key="11">
    <source>
        <dbReference type="EMBL" id="KAD3641418.1"/>
    </source>
</evidence>
<organism evidence="11 12">
    <name type="scientific">Mikania micrantha</name>
    <name type="common">bitter vine</name>
    <dbReference type="NCBI Taxonomy" id="192012"/>
    <lineage>
        <taxon>Eukaryota</taxon>
        <taxon>Viridiplantae</taxon>
        <taxon>Streptophyta</taxon>
        <taxon>Embryophyta</taxon>
        <taxon>Tracheophyta</taxon>
        <taxon>Spermatophyta</taxon>
        <taxon>Magnoliopsida</taxon>
        <taxon>eudicotyledons</taxon>
        <taxon>Gunneridae</taxon>
        <taxon>Pentapetalae</taxon>
        <taxon>asterids</taxon>
        <taxon>campanulids</taxon>
        <taxon>Asterales</taxon>
        <taxon>Asteraceae</taxon>
        <taxon>Asteroideae</taxon>
        <taxon>Heliantheae alliance</taxon>
        <taxon>Eupatorieae</taxon>
        <taxon>Mikania</taxon>
    </lineage>
</organism>
<feature type="transmembrane region" description="Helical" evidence="10">
    <location>
        <begin position="92"/>
        <end position="112"/>
    </location>
</feature>
<protein>
    <recommendedName>
        <fullName evidence="13">Aluminum-activated malate transporter</fullName>
    </recommendedName>
</protein>
<dbReference type="Pfam" id="PF11744">
    <property type="entry name" value="ALMT"/>
    <property type="match status" value="1"/>
</dbReference>
<feature type="transmembrane region" description="Helical" evidence="10">
    <location>
        <begin position="150"/>
        <end position="169"/>
    </location>
</feature>
<dbReference type="PANTHER" id="PTHR31086">
    <property type="entry name" value="ALUMINUM-ACTIVATED MALATE TRANSPORTER 10"/>
    <property type="match status" value="1"/>
</dbReference>
<evidence type="ECO:0000256" key="5">
    <source>
        <dbReference type="ARBA" id="ARBA00022989"/>
    </source>
</evidence>
<evidence type="ECO:0000256" key="9">
    <source>
        <dbReference type="SAM" id="MobiDB-lite"/>
    </source>
</evidence>
<feature type="transmembrane region" description="Helical" evidence="10">
    <location>
        <begin position="208"/>
        <end position="230"/>
    </location>
</feature>
<dbReference type="GO" id="GO:0034220">
    <property type="term" value="P:monoatomic ion transmembrane transport"/>
    <property type="evidence" value="ECO:0007669"/>
    <property type="project" value="UniProtKB-KW"/>
</dbReference>
<dbReference type="AlphaFoldDB" id="A0A5N6MMT3"/>
<dbReference type="EMBL" id="SZYD01000015">
    <property type="protein sequence ID" value="KAD3641418.1"/>
    <property type="molecule type" value="Genomic_DNA"/>
</dbReference>
<evidence type="ECO:0000313" key="12">
    <source>
        <dbReference type="Proteomes" id="UP000326396"/>
    </source>
</evidence>
<keyword evidence="3" id="KW-0813">Transport</keyword>